<dbReference type="EMBL" id="JAACJM010000017">
    <property type="protein sequence ID" value="KAF5367990.1"/>
    <property type="molecule type" value="Genomic_DNA"/>
</dbReference>
<organism evidence="10 11">
    <name type="scientific">Tetrapyrgos nigripes</name>
    <dbReference type="NCBI Taxonomy" id="182062"/>
    <lineage>
        <taxon>Eukaryota</taxon>
        <taxon>Fungi</taxon>
        <taxon>Dikarya</taxon>
        <taxon>Basidiomycota</taxon>
        <taxon>Agaricomycotina</taxon>
        <taxon>Agaricomycetes</taxon>
        <taxon>Agaricomycetidae</taxon>
        <taxon>Agaricales</taxon>
        <taxon>Marasmiineae</taxon>
        <taxon>Marasmiaceae</taxon>
        <taxon>Tetrapyrgos</taxon>
    </lineage>
</organism>
<comment type="caution">
    <text evidence="10">The sequence shown here is derived from an EMBL/GenBank/DDBJ whole genome shotgun (WGS) entry which is preliminary data.</text>
</comment>
<comment type="function">
    <text evidence="1">Destroys radicals which are normally produced within the cells and which are toxic to biological systems.</text>
</comment>
<name>A0A8H5GNH3_9AGAR</name>
<dbReference type="GO" id="GO:0004601">
    <property type="term" value="F:peroxidase activity"/>
    <property type="evidence" value="ECO:0007669"/>
    <property type="project" value="UniProtKB-KW"/>
</dbReference>
<protein>
    <recommendedName>
        <fullName evidence="8">Peroxidase</fullName>
        <ecNumber evidence="8">1.11.1.-</ecNumber>
    </recommendedName>
</protein>
<dbReference type="PRINTS" id="PR00459">
    <property type="entry name" value="ASPEROXIDASE"/>
</dbReference>
<evidence type="ECO:0000313" key="11">
    <source>
        <dbReference type="Proteomes" id="UP000559256"/>
    </source>
</evidence>
<keyword evidence="6 8" id="KW-0560">Oxidoreductase</keyword>
<gene>
    <name evidence="10" type="ORF">D9758_004501</name>
</gene>
<dbReference type="Pfam" id="PF00141">
    <property type="entry name" value="peroxidase"/>
    <property type="match status" value="1"/>
</dbReference>
<evidence type="ECO:0000256" key="5">
    <source>
        <dbReference type="ARBA" id="ARBA00022723"/>
    </source>
</evidence>
<dbReference type="Proteomes" id="UP000559256">
    <property type="component" value="Unassembled WGS sequence"/>
</dbReference>
<evidence type="ECO:0000313" key="10">
    <source>
        <dbReference type="EMBL" id="KAF5367990.1"/>
    </source>
</evidence>
<evidence type="ECO:0000256" key="8">
    <source>
        <dbReference type="RuleBase" id="RU363051"/>
    </source>
</evidence>
<dbReference type="GO" id="GO:0034599">
    <property type="term" value="P:cellular response to oxidative stress"/>
    <property type="evidence" value="ECO:0007669"/>
    <property type="project" value="InterPro"/>
</dbReference>
<dbReference type="Gene3D" id="1.10.520.10">
    <property type="match status" value="1"/>
</dbReference>
<dbReference type="SUPFAM" id="SSF48113">
    <property type="entry name" value="Heme-dependent peroxidases"/>
    <property type="match status" value="1"/>
</dbReference>
<evidence type="ECO:0000256" key="4">
    <source>
        <dbReference type="ARBA" id="ARBA00022617"/>
    </source>
</evidence>
<dbReference type="EC" id="1.11.1.-" evidence="8"/>
<dbReference type="InterPro" id="IPR002207">
    <property type="entry name" value="Peroxidase_I"/>
</dbReference>
<keyword evidence="11" id="KW-1185">Reference proteome</keyword>
<dbReference type="PROSITE" id="PS50873">
    <property type="entry name" value="PEROXIDASE_4"/>
    <property type="match status" value="1"/>
</dbReference>
<evidence type="ECO:0000256" key="3">
    <source>
        <dbReference type="ARBA" id="ARBA00022559"/>
    </source>
</evidence>
<dbReference type="AlphaFoldDB" id="A0A8H5GNH3"/>
<reference evidence="10 11" key="1">
    <citation type="journal article" date="2020" name="ISME J.">
        <title>Uncovering the hidden diversity of litter-decomposition mechanisms in mushroom-forming fungi.</title>
        <authorList>
            <person name="Floudas D."/>
            <person name="Bentzer J."/>
            <person name="Ahren D."/>
            <person name="Johansson T."/>
            <person name="Persson P."/>
            <person name="Tunlid A."/>
        </authorList>
    </citation>
    <scope>NUCLEOTIDE SEQUENCE [LARGE SCALE GENOMIC DNA]</scope>
    <source>
        <strain evidence="10 11">CBS 291.85</strain>
    </source>
</reference>
<dbReference type="Gene3D" id="1.10.420.10">
    <property type="entry name" value="Peroxidase, domain 2"/>
    <property type="match status" value="1"/>
</dbReference>
<evidence type="ECO:0000256" key="6">
    <source>
        <dbReference type="ARBA" id="ARBA00023002"/>
    </source>
</evidence>
<dbReference type="InterPro" id="IPR010255">
    <property type="entry name" value="Haem_peroxidase_sf"/>
</dbReference>
<keyword evidence="5" id="KW-0479">Metal-binding</keyword>
<dbReference type="PANTHER" id="PTHR31356">
    <property type="entry name" value="THYLAKOID LUMENAL 29 KDA PROTEIN, CHLOROPLASTIC-RELATED"/>
    <property type="match status" value="1"/>
</dbReference>
<dbReference type="GO" id="GO:0000302">
    <property type="term" value="P:response to reactive oxygen species"/>
    <property type="evidence" value="ECO:0007669"/>
    <property type="project" value="TreeGrafter"/>
</dbReference>
<keyword evidence="4" id="KW-0349">Heme</keyword>
<dbReference type="GO" id="GO:0046872">
    <property type="term" value="F:metal ion binding"/>
    <property type="evidence" value="ECO:0007669"/>
    <property type="project" value="UniProtKB-UniRule"/>
</dbReference>
<dbReference type="InterPro" id="IPR002016">
    <property type="entry name" value="Haem_peroxidase"/>
</dbReference>
<feature type="domain" description="Plant heme peroxidase family profile" evidence="9">
    <location>
        <begin position="249"/>
        <end position="438"/>
    </location>
</feature>
<proteinExistence type="inferred from homology"/>
<keyword evidence="7" id="KW-0408">Iron</keyword>
<evidence type="ECO:0000256" key="1">
    <source>
        <dbReference type="ARBA" id="ARBA00003917"/>
    </source>
</evidence>
<accession>A0A8H5GNH3</accession>
<evidence type="ECO:0000256" key="2">
    <source>
        <dbReference type="ARBA" id="ARBA00005997"/>
    </source>
</evidence>
<keyword evidence="3 8" id="KW-0575">Peroxidase</keyword>
<dbReference type="OrthoDB" id="5985073at2759"/>
<dbReference type="GO" id="GO:0042744">
    <property type="term" value="P:hydrogen peroxide catabolic process"/>
    <property type="evidence" value="ECO:0007669"/>
    <property type="project" value="TreeGrafter"/>
</dbReference>
<dbReference type="GO" id="GO:0020037">
    <property type="term" value="F:heme binding"/>
    <property type="evidence" value="ECO:0007669"/>
    <property type="project" value="UniProtKB-UniRule"/>
</dbReference>
<dbReference type="PANTHER" id="PTHR31356:SF53">
    <property type="entry name" value="HEME PEROXIDASE"/>
    <property type="match status" value="1"/>
</dbReference>
<sequence length="659" mass="73983">MDHRIFYSCVKPCEPSALQPLKFRRCKSSQVETPMSLGRDFKAAFNGLMSMHFYHVRTQQTVVRRLLSILLTQVNGLSFFYWNSPSSGPGGRRIYRDAEHTVLQLKAYSVYSLTLILNPNSLSMLATLVTTWFAFLWLTPGSTQAATPTELHWPYSQIINYEEELLYEDDILGTDVFNCFRRFEDPSNSTVSAQWVRLAYHDMATHDIQAGTGGLDGSIRFELDRGENVGVGMAESLADFHTLQTSFTSMADLIAMGVVFAYPACGGPFIPYRGGRVDAIVAGPSGVPEPQQDLETFTEKFKNQGFNATEMIALVACGHVLGGVRKDDFETIVVKDFEFFNQIQTYDNAIVTDYLDGTTENPLVVSKNQTMTSDLRIFSSDNNATMTSLASRKVFDETCTNLLERMIHTVPKNVTLTEVIEPMQYKVGPVRLSVSNETDDLVFTTWLRILDAPENLDRTITLFWNDRRGSFCPSSGCSEPVSTSQTLARTNGFILHGIDAVRHTFQATVNSTTSISKFWFEIDEHDGSEKVVVDNSGSGYEIEQDDFLVDLAHSFITFDDEFFTLTSVTVRDSQPSPSKVYIQTFDPITPDELPFIPEVGIVELLLDSNIAPKSGYVFYSTSQPLRSDMTYFDAHAEFNDGQTISQQFIRIRELSFLDS</sequence>
<dbReference type="InterPro" id="IPR044831">
    <property type="entry name" value="Ccp1-like"/>
</dbReference>
<evidence type="ECO:0000256" key="7">
    <source>
        <dbReference type="ARBA" id="ARBA00023004"/>
    </source>
</evidence>
<evidence type="ECO:0000259" key="9">
    <source>
        <dbReference type="PROSITE" id="PS50873"/>
    </source>
</evidence>
<comment type="similarity">
    <text evidence="2">Belongs to the peroxidase family. Cytochrome c peroxidase subfamily.</text>
</comment>